<evidence type="ECO:0000256" key="3">
    <source>
        <dbReference type="ARBA" id="ARBA00023163"/>
    </source>
</evidence>
<dbReference type="InterPro" id="IPR036271">
    <property type="entry name" value="Tet_transcr_reg_TetR-rel_C_sf"/>
</dbReference>
<feature type="DNA-binding region" description="H-T-H motif" evidence="4">
    <location>
        <begin position="40"/>
        <end position="59"/>
    </location>
</feature>
<dbReference type="InterPro" id="IPR050109">
    <property type="entry name" value="HTH-type_TetR-like_transc_reg"/>
</dbReference>
<protein>
    <submittedName>
        <fullName evidence="6">TetR/AcrR family transcriptional regulator</fullName>
    </submittedName>
</protein>
<dbReference type="Gene3D" id="1.10.357.10">
    <property type="entry name" value="Tetracycline Repressor, domain 2"/>
    <property type="match status" value="1"/>
</dbReference>
<dbReference type="RefSeq" id="WP_225673842.1">
    <property type="nucleotide sequence ID" value="NZ_JAEDAH010000042.1"/>
</dbReference>
<dbReference type="PRINTS" id="PR00455">
    <property type="entry name" value="HTHTETR"/>
</dbReference>
<dbReference type="PROSITE" id="PS50977">
    <property type="entry name" value="HTH_TETR_2"/>
    <property type="match status" value="1"/>
</dbReference>
<dbReference type="PANTHER" id="PTHR30055:SF234">
    <property type="entry name" value="HTH-TYPE TRANSCRIPTIONAL REGULATOR BETI"/>
    <property type="match status" value="1"/>
</dbReference>
<reference evidence="6 7" key="1">
    <citation type="submission" date="2020-12" db="EMBL/GenBank/DDBJ databases">
        <title>Novel Thalassolituus-related marine hydrocarbonoclastic bacteria mediated algae-derived hydrocarbons mineralization in twilight zone of the northern South China Sea.</title>
        <authorList>
            <person name="Dong C."/>
        </authorList>
    </citation>
    <scope>NUCLEOTIDE SEQUENCE [LARGE SCALE GENOMIC DNA]</scope>
    <source>
        <strain evidence="6 7">IMCC1826</strain>
    </source>
</reference>
<gene>
    <name evidence="6" type="ORF">I9W95_08500</name>
</gene>
<proteinExistence type="predicted"/>
<dbReference type="InterPro" id="IPR001647">
    <property type="entry name" value="HTH_TetR"/>
</dbReference>
<evidence type="ECO:0000256" key="4">
    <source>
        <dbReference type="PROSITE-ProRule" id="PRU00335"/>
    </source>
</evidence>
<sequence>MNDRVADAPSLNTYHHGNLRQALLDAAVSAIRESGPENLSLRALARSVGVSQTAPYRHFADKNDLLVELAQQTFNEITRVTESAINPADNCHQRMLSAGDAFLRYAAANPEKYKLVFGNSIEHPENYPHLVETGQRCFAVMLTLIDDGIQAGEFIQADAMLLANVCWSGIHGFSSLWIDGLFARRELPADFDTMLGSQIRATVRAISATPDAIKI</sequence>
<evidence type="ECO:0000259" key="5">
    <source>
        <dbReference type="PROSITE" id="PS50977"/>
    </source>
</evidence>
<keyword evidence="2 4" id="KW-0238">DNA-binding</keyword>
<organism evidence="6 7">
    <name type="scientific">Thalassolituus marinus</name>
    <dbReference type="NCBI Taxonomy" id="671053"/>
    <lineage>
        <taxon>Bacteria</taxon>
        <taxon>Pseudomonadati</taxon>
        <taxon>Pseudomonadota</taxon>
        <taxon>Gammaproteobacteria</taxon>
        <taxon>Oceanospirillales</taxon>
        <taxon>Oceanospirillaceae</taxon>
        <taxon>Thalassolituus</taxon>
    </lineage>
</organism>
<evidence type="ECO:0000313" key="6">
    <source>
        <dbReference type="EMBL" id="MCA6063647.1"/>
    </source>
</evidence>
<dbReference type="EMBL" id="JAEDAH010000042">
    <property type="protein sequence ID" value="MCA6063647.1"/>
    <property type="molecule type" value="Genomic_DNA"/>
</dbReference>
<name>A0ABS7ZRC3_9GAMM</name>
<keyword evidence="1" id="KW-0805">Transcription regulation</keyword>
<keyword evidence="7" id="KW-1185">Reference proteome</keyword>
<dbReference type="Proteomes" id="UP000714380">
    <property type="component" value="Unassembled WGS sequence"/>
</dbReference>
<dbReference type="PANTHER" id="PTHR30055">
    <property type="entry name" value="HTH-TYPE TRANSCRIPTIONAL REGULATOR RUTR"/>
    <property type="match status" value="1"/>
</dbReference>
<evidence type="ECO:0000256" key="1">
    <source>
        <dbReference type="ARBA" id="ARBA00023015"/>
    </source>
</evidence>
<dbReference type="InterPro" id="IPR025996">
    <property type="entry name" value="MT1864/Rv1816-like_C"/>
</dbReference>
<dbReference type="Pfam" id="PF00440">
    <property type="entry name" value="TetR_N"/>
    <property type="match status" value="1"/>
</dbReference>
<accession>A0ABS7ZRC3</accession>
<evidence type="ECO:0000256" key="2">
    <source>
        <dbReference type="ARBA" id="ARBA00023125"/>
    </source>
</evidence>
<dbReference type="SUPFAM" id="SSF46689">
    <property type="entry name" value="Homeodomain-like"/>
    <property type="match status" value="1"/>
</dbReference>
<feature type="domain" description="HTH tetR-type" evidence="5">
    <location>
        <begin position="17"/>
        <end position="77"/>
    </location>
</feature>
<keyword evidence="3" id="KW-0804">Transcription</keyword>
<dbReference type="Pfam" id="PF13305">
    <property type="entry name" value="TetR_C_33"/>
    <property type="match status" value="1"/>
</dbReference>
<dbReference type="InterPro" id="IPR009057">
    <property type="entry name" value="Homeodomain-like_sf"/>
</dbReference>
<comment type="caution">
    <text evidence="6">The sequence shown here is derived from an EMBL/GenBank/DDBJ whole genome shotgun (WGS) entry which is preliminary data.</text>
</comment>
<dbReference type="SUPFAM" id="SSF48498">
    <property type="entry name" value="Tetracyclin repressor-like, C-terminal domain"/>
    <property type="match status" value="1"/>
</dbReference>
<evidence type="ECO:0000313" key="7">
    <source>
        <dbReference type="Proteomes" id="UP000714380"/>
    </source>
</evidence>